<dbReference type="InterPro" id="IPR040921">
    <property type="entry name" value="Peptidase_S66C"/>
</dbReference>
<organism evidence="6 7">
    <name type="scientific">Candidatus Daviesbacteria bacterium GW2011_GWC2_40_12</name>
    <dbReference type="NCBI Taxonomy" id="1618431"/>
    <lineage>
        <taxon>Bacteria</taxon>
        <taxon>Candidatus Daviesiibacteriota</taxon>
    </lineage>
</organism>
<dbReference type="CDD" id="cd07062">
    <property type="entry name" value="Peptidase_S66_mccF_like"/>
    <property type="match status" value="1"/>
</dbReference>
<dbReference type="GO" id="GO:0016787">
    <property type="term" value="F:hydrolase activity"/>
    <property type="evidence" value="ECO:0007669"/>
    <property type="project" value="UniProtKB-KW"/>
</dbReference>
<dbReference type="Gene3D" id="3.40.50.10740">
    <property type="entry name" value="Class I glutamine amidotransferase-like"/>
    <property type="match status" value="1"/>
</dbReference>
<protein>
    <recommendedName>
        <fullName evidence="8">LD-carboxypeptidase</fullName>
    </recommendedName>
</protein>
<dbReference type="PANTHER" id="PTHR30237">
    <property type="entry name" value="MURAMOYLTETRAPEPTIDE CARBOXYPEPTIDASE"/>
    <property type="match status" value="1"/>
</dbReference>
<dbReference type="Pfam" id="PF02016">
    <property type="entry name" value="Peptidase_S66"/>
    <property type="match status" value="1"/>
</dbReference>
<feature type="domain" description="LD-carboxypeptidase N-terminal" evidence="4">
    <location>
        <begin position="15"/>
        <end position="133"/>
    </location>
</feature>
<gene>
    <name evidence="6" type="ORF">UT77_C0004G0057</name>
</gene>
<comment type="similarity">
    <text evidence="1">Belongs to the peptidase S66 family.</text>
</comment>
<dbReference type="InterPro" id="IPR040449">
    <property type="entry name" value="Peptidase_S66_N"/>
</dbReference>
<dbReference type="Pfam" id="PF17676">
    <property type="entry name" value="Peptidase_S66C"/>
    <property type="match status" value="1"/>
</dbReference>
<sequence>MKIIKSKKLNIGDTIGIVASSLPVLPSFKENYERGKKILTDLGFKVKEGKTIGKSRWWAAGTPKEVAEDINSMFADKSIKAIMAQTGGYSASSVLEYLDYELITNNPKPYIGISDVTNFHMAFLTKCHMVGFHMDDVTFGLGNPWAEGEEHLGEFDREVFLKFLTQTEPVGIIPPLTEWEEWKKGKAEGLLSGGNLHLLVNLIGTPYFPPKEFFKGAILFWEEVGEPLHNIARFLTHLKYAGILDQISGMLIGKITYIKPPREKEVIEPHVKEMILEIFKDYKFPIMANLDFGHYTVNIPMPVGIKASFDTSKSELNFLEGAVV</sequence>
<reference evidence="6 7" key="1">
    <citation type="journal article" date="2015" name="Nature">
        <title>rRNA introns, odd ribosomes, and small enigmatic genomes across a large radiation of phyla.</title>
        <authorList>
            <person name="Brown C.T."/>
            <person name="Hug L.A."/>
            <person name="Thomas B.C."/>
            <person name="Sharon I."/>
            <person name="Castelle C.J."/>
            <person name="Singh A."/>
            <person name="Wilkins M.J."/>
            <person name="Williams K.H."/>
            <person name="Banfield J.F."/>
        </authorList>
    </citation>
    <scope>NUCLEOTIDE SEQUENCE [LARGE SCALE GENOMIC DNA]</scope>
</reference>
<dbReference type="PANTHER" id="PTHR30237:SF5">
    <property type="entry name" value="CARBOXYPEPTIDASE VC_A0337-RELATED"/>
    <property type="match status" value="1"/>
</dbReference>
<dbReference type="InterPro" id="IPR027478">
    <property type="entry name" value="LdcA_N"/>
</dbReference>
<evidence type="ECO:0000256" key="3">
    <source>
        <dbReference type="PIRSR" id="PIRSR028757-1"/>
    </source>
</evidence>
<dbReference type="SUPFAM" id="SSF52317">
    <property type="entry name" value="Class I glutamine amidotransferase-like"/>
    <property type="match status" value="1"/>
</dbReference>
<evidence type="ECO:0000256" key="1">
    <source>
        <dbReference type="ARBA" id="ARBA00010233"/>
    </source>
</evidence>
<evidence type="ECO:0000313" key="7">
    <source>
        <dbReference type="Proteomes" id="UP000034881"/>
    </source>
</evidence>
<evidence type="ECO:0000313" key="6">
    <source>
        <dbReference type="EMBL" id="KKR42073.1"/>
    </source>
</evidence>
<dbReference type="InterPro" id="IPR027461">
    <property type="entry name" value="Carboxypeptidase_A_C_sf"/>
</dbReference>
<dbReference type="SUPFAM" id="SSF141986">
    <property type="entry name" value="LD-carboxypeptidase A C-terminal domain-like"/>
    <property type="match status" value="1"/>
</dbReference>
<evidence type="ECO:0000259" key="5">
    <source>
        <dbReference type="Pfam" id="PF17676"/>
    </source>
</evidence>
<feature type="domain" description="LD-carboxypeptidase C-terminal" evidence="5">
    <location>
        <begin position="188"/>
        <end position="308"/>
    </location>
</feature>
<evidence type="ECO:0008006" key="8">
    <source>
        <dbReference type="Google" id="ProtNLM"/>
    </source>
</evidence>
<keyword evidence="2" id="KW-0378">Hydrolase</keyword>
<dbReference type="Gene3D" id="3.50.30.60">
    <property type="entry name" value="LD-carboxypeptidase A C-terminal domain-like"/>
    <property type="match status" value="1"/>
</dbReference>
<dbReference type="InterPro" id="IPR003507">
    <property type="entry name" value="S66_fam"/>
</dbReference>
<dbReference type="EMBL" id="LBYB01000004">
    <property type="protein sequence ID" value="KKR42073.1"/>
    <property type="molecule type" value="Genomic_DNA"/>
</dbReference>
<name>A0A0G0QPM7_9BACT</name>
<dbReference type="Proteomes" id="UP000034881">
    <property type="component" value="Unassembled WGS sequence"/>
</dbReference>
<feature type="active site" description="Charge relay system" evidence="3">
    <location>
        <position position="294"/>
    </location>
</feature>
<dbReference type="PIRSF" id="PIRSF028757">
    <property type="entry name" value="LD-carboxypeptidase"/>
    <property type="match status" value="1"/>
</dbReference>
<evidence type="ECO:0000259" key="4">
    <source>
        <dbReference type="Pfam" id="PF02016"/>
    </source>
</evidence>
<dbReference type="AlphaFoldDB" id="A0A0G0QPM7"/>
<feature type="active site" description="Charge relay system" evidence="3">
    <location>
        <position position="222"/>
    </location>
</feature>
<proteinExistence type="inferred from homology"/>
<accession>A0A0G0QPM7</accession>
<feature type="active site" description="Nucleophile" evidence="3">
    <location>
        <position position="114"/>
    </location>
</feature>
<evidence type="ECO:0000256" key="2">
    <source>
        <dbReference type="ARBA" id="ARBA00022801"/>
    </source>
</evidence>
<comment type="caution">
    <text evidence="6">The sequence shown here is derived from an EMBL/GenBank/DDBJ whole genome shotgun (WGS) entry which is preliminary data.</text>
</comment>
<dbReference type="InterPro" id="IPR029062">
    <property type="entry name" value="Class_I_gatase-like"/>
</dbReference>